<dbReference type="InterPro" id="IPR036866">
    <property type="entry name" value="RibonucZ/Hydroxyglut_hydro"/>
</dbReference>
<gene>
    <name evidence="2" type="ORF">AACH11_04295</name>
</gene>
<organism evidence="2 3">
    <name type="scientific">Pseudaquabacterium rugosum</name>
    <dbReference type="NCBI Taxonomy" id="2984194"/>
    <lineage>
        <taxon>Bacteria</taxon>
        <taxon>Pseudomonadati</taxon>
        <taxon>Pseudomonadota</taxon>
        <taxon>Betaproteobacteria</taxon>
        <taxon>Burkholderiales</taxon>
        <taxon>Sphaerotilaceae</taxon>
        <taxon>Pseudaquabacterium</taxon>
    </lineage>
</organism>
<evidence type="ECO:0000313" key="3">
    <source>
        <dbReference type="Proteomes" id="UP001368500"/>
    </source>
</evidence>
<sequence>MAADPATLPRRRLLGGLGAAGALGAAAVLGGLGACAQAGVPTTATADSPPPANLSGRGASARTTAPTTTRSATRPTDTDAATPAPSPAPADTPAPAEAPADTLPWPDPQPLGDGLWLWPGSGGEADARNGGRTAHAAFIVGPDGVLVIDSGSAWRHGQALLQAVRRTTDRPLRGLWLSQARQEFVFGAAALQDAGVPVLMGRRAARLMAARCEGCLRALRREAGPWWMAGTRVVRPDRLLDDEPGQQASTGLPDIGRPLRLLRLGHASAPGDLVLHDPASGWLLAGGVVEHRRIPDIQDADLAGWQTALQDLLRRSESGGGGGGGSDIGTERIRAIVPAHGPPGPAAPMLRAQQDYLSALDARARALARDGVALSAVADAATLAGQADWDQVDTIHRRNASILLLRHERALLRE</sequence>
<name>A0ABU9B5N5_9BURK</name>
<dbReference type="EMBL" id="JBBUTF010000003">
    <property type="protein sequence ID" value="MEK8025180.1"/>
    <property type="molecule type" value="Genomic_DNA"/>
</dbReference>
<dbReference type="Gene3D" id="3.60.15.10">
    <property type="entry name" value="Ribonuclease Z/Hydroxyacylglutathione hydrolase-like"/>
    <property type="match status" value="1"/>
</dbReference>
<keyword evidence="3" id="KW-1185">Reference proteome</keyword>
<protein>
    <submittedName>
        <fullName evidence="2">MBL fold metallo-hydrolase</fullName>
    </submittedName>
</protein>
<dbReference type="Proteomes" id="UP001368500">
    <property type="component" value="Unassembled WGS sequence"/>
</dbReference>
<feature type="compositionally biased region" description="Low complexity" evidence="1">
    <location>
        <begin position="59"/>
        <end position="83"/>
    </location>
</feature>
<comment type="caution">
    <text evidence="2">The sequence shown here is derived from an EMBL/GenBank/DDBJ whole genome shotgun (WGS) entry which is preliminary data.</text>
</comment>
<accession>A0ABU9B5N5</accession>
<dbReference type="SUPFAM" id="SSF56281">
    <property type="entry name" value="Metallo-hydrolase/oxidoreductase"/>
    <property type="match status" value="1"/>
</dbReference>
<reference evidence="2 3" key="1">
    <citation type="submission" date="2024-04" db="EMBL/GenBank/DDBJ databases">
        <title>Novel species of the genus Ideonella isolated from streams.</title>
        <authorList>
            <person name="Lu H."/>
        </authorList>
    </citation>
    <scope>NUCLEOTIDE SEQUENCE [LARGE SCALE GENOMIC DNA]</scope>
    <source>
        <strain evidence="2 3">BYS139W</strain>
    </source>
</reference>
<evidence type="ECO:0000256" key="1">
    <source>
        <dbReference type="SAM" id="MobiDB-lite"/>
    </source>
</evidence>
<proteinExistence type="predicted"/>
<evidence type="ECO:0000313" key="2">
    <source>
        <dbReference type="EMBL" id="MEK8025180.1"/>
    </source>
</evidence>
<feature type="region of interest" description="Disordered" evidence="1">
    <location>
        <begin position="42"/>
        <end position="116"/>
    </location>
</feature>
<dbReference type="PROSITE" id="PS51318">
    <property type="entry name" value="TAT"/>
    <property type="match status" value="1"/>
</dbReference>
<dbReference type="InterPro" id="IPR006311">
    <property type="entry name" value="TAT_signal"/>
</dbReference>
<dbReference type="RefSeq" id="WP_341372958.1">
    <property type="nucleotide sequence ID" value="NZ_JBBUTF010000003.1"/>
</dbReference>
<dbReference type="CDD" id="cd16282">
    <property type="entry name" value="metallo-hydrolase-like_MBL-fold"/>
    <property type="match status" value="1"/>
</dbReference>
<feature type="compositionally biased region" description="Low complexity" evidence="1">
    <location>
        <begin position="93"/>
        <end position="102"/>
    </location>
</feature>